<dbReference type="STRING" id="1033806.HTIA_1194"/>
<reference evidence="2 3" key="2">
    <citation type="journal article" date="2013" name="PLoS ONE">
        <title>INDIGO - INtegrated Data Warehouse of MIcrobial GenOmes with Examples from the Red Sea Extremophiles.</title>
        <authorList>
            <person name="Alam I."/>
            <person name="Antunes A."/>
            <person name="Kamau A.A."/>
            <person name="Ba Alawi W."/>
            <person name="Kalkatawi M."/>
            <person name="Stingl U."/>
            <person name="Bajic V.B."/>
        </authorList>
    </citation>
    <scope>NUCLEOTIDE SEQUENCE [LARGE SCALE GENOMIC DNA]</scope>
    <source>
        <strain evidence="2 3">SARL4B</strain>
    </source>
</reference>
<reference evidence="2 3" key="1">
    <citation type="journal article" date="2011" name="J. Bacteriol.">
        <title>Genome sequence of Halorhabdus tiamatea, the first archaeon isolated from a deep-sea anoxic brine lake.</title>
        <authorList>
            <person name="Antunes A."/>
            <person name="Alam I."/>
            <person name="Bajic V.B."/>
            <person name="Stingl U."/>
        </authorList>
    </citation>
    <scope>NUCLEOTIDE SEQUENCE [LARGE SCALE GENOMIC DNA]</scope>
    <source>
        <strain evidence="2 3">SARL4B</strain>
    </source>
</reference>
<keyword evidence="1" id="KW-0472">Membrane</keyword>
<gene>
    <name evidence="2" type="ORF">HLRTI_002599</name>
</gene>
<evidence type="ECO:0000313" key="3">
    <source>
        <dbReference type="Proteomes" id="UP000003861"/>
    </source>
</evidence>
<feature type="transmembrane region" description="Helical" evidence="1">
    <location>
        <begin position="224"/>
        <end position="245"/>
    </location>
</feature>
<protein>
    <submittedName>
        <fullName evidence="2">Uncharacterized protein</fullName>
    </submittedName>
</protein>
<accession>U2FAG1</accession>
<dbReference type="EMBL" id="AFNT02000033">
    <property type="protein sequence ID" value="ERJ05444.1"/>
    <property type="molecule type" value="Genomic_DNA"/>
</dbReference>
<keyword evidence="1" id="KW-1133">Transmembrane helix</keyword>
<dbReference type="RefSeq" id="WP_021029631.1">
    <property type="nucleotide sequence ID" value="NC_021921.1"/>
</dbReference>
<proteinExistence type="predicted"/>
<dbReference type="eggNOG" id="arCOG03888">
    <property type="taxonomic scope" value="Archaea"/>
</dbReference>
<dbReference type="OrthoDB" id="342245at2157"/>
<comment type="caution">
    <text evidence="2">The sequence shown here is derived from an EMBL/GenBank/DDBJ whole genome shotgun (WGS) entry which is preliminary data.</text>
</comment>
<evidence type="ECO:0000256" key="1">
    <source>
        <dbReference type="SAM" id="Phobius"/>
    </source>
</evidence>
<dbReference type="Proteomes" id="UP000003861">
    <property type="component" value="Unassembled WGS sequence"/>
</dbReference>
<dbReference type="AlphaFoldDB" id="U2FAG1"/>
<name>U2FAG1_9EURY</name>
<organism evidence="2 3">
    <name type="scientific">Halorhabdus tiamatea SARL4B</name>
    <dbReference type="NCBI Taxonomy" id="1033806"/>
    <lineage>
        <taxon>Archaea</taxon>
        <taxon>Methanobacteriati</taxon>
        <taxon>Methanobacteriota</taxon>
        <taxon>Stenosarchaea group</taxon>
        <taxon>Halobacteria</taxon>
        <taxon>Halobacteriales</taxon>
        <taxon>Haloarculaceae</taxon>
        <taxon>Halorhabdus</taxon>
    </lineage>
</organism>
<sequence length="256" mass="27240">MSWIRSSKGITLLAVLVFAFATVGVVTAASVSADAPAEAQVGEEITVSATISDVYETSEEWTLNGTTELQNVTGWEVTKVTPSGDENTTRFGGSTTFDVPITGAENLKYVEVSITGTVPPVEQFSYDPPQSFVGADFNRVQGNNENDIETITVHHYTADSSDARALIDEADAAVNDTSSDEAQSDLSGAISSFENGNFPNAKNLSESAIDAAESAKQSAQTTRLVLYGVGALVVIALIGGGIYYWRSQQDDYDKLR</sequence>
<evidence type="ECO:0000313" key="2">
    <source>
        <dbReference type="EMBL" id="ERJ05444.1"/>
    </source>
</evidence>
<keyword evidence="1" id="KW-0812">Transmembrane</keyword>
<dbReference type="GeneID" id="23800249"/>